<comment type="similarity">
    <text evidence="1">Belongs to the transferase hexapeptide repeat family.</text>
</comment>
<dbReference type="CDD" id="cd03349">
    <property type="entry name" value="LbH_XAT"/>
    <property type="match status" value="1"/>
</dbReference>
<gene>
    <name evidence="2" type="ordered locus">KVU_0777</name>
</gene>
<dbReference type="KEGG" id="kvl:KVU_0777"/>
<dbReference type="GO" id="GO:0016746">
    <property type="term" value="F:acyltransferase activity"/>
    <property type="evidence" value="ECO:0007669"/>
    <property type="project" value="UniProtKB-KW"/>
</dbReference>
<name>F9Y4Q9_KETVW</name>
<sequence length="341" mass="38050">MLEDYRIFDARSGLVKEHTTRRRRLKAGNRLHFNPSTTIEEYVTIAAGHNLYEVGAFSSIVSVLPVHARVGRYCSIATGLSFLGFNHPFKAVSQSSAVFNFDREFIASYLSDARVRGTITNDPREIAAPQPERKLIIGHDVWIGENCTFSSSLQIGNGAIVASNSHVVKDVPPYAIVGGNPAKIIRYRFPDEIIARLEASRWWDYELAAMLDRGIDFSNPQNFLDVFESQNDLPRAQYRRLRLSSFLIAPETNAIISHHGGIVRLSDQGDISHDTNYTDSAAIATIDRLRDAGYTITAMQDGRITVEKHGKKLSAQPNGGFAQVYHIADWELFTMVGHPSE</sequence>
<dbReference type="Proteomes" id="UP000000692">
    <property type="component" value="Chromosome"/>
</dbReference>
<dbReference type="InterPro" id="IPR050179">
    <property type="entry name" value="Trans_hexapeptide_repeat"/>
</dbReference>
<keyword evidence="2" id="KW-0808">Transferase</keyword>
<dbReference type="HOGENOM" id="CLU_051638_5_0_5"/>
<evidence type="ECO:0000313" key="2">
    <source>
        <dbReference type="EMBL" id="AEM40616.1"/>
    </source>
</evidence>
<dbReference type="eggNOG" id="COG0110">
    <property type="taxonomic scope" value="Bacteria"/>
</dbReference>
<dbReference type="AlphaFoldDB" id="F9Y4Q9"/>
<dbReference type="PATRIC" id="fig|759362.5.peg.803"/>
<evidence type="ECO:0000256" key="1">
    <source>
        <dbReference type="ARBA" id="ARBA00007274"/>
    </source>
</evidence>
<keyword evidence="3" id="KW-1185">Reference proteome</keyword>
<dbReference type="InterPro" id="IPR011004">
    <property type="entry name" value="Trimer_LpxA-like_sf"/>
</dbReference>
<dbReference type="PANTHER" id="PTHR43300">
    <property type="entry name" value="ACETYLTRANSFERASE"/>
    <property type="match status" value="1"/>
</dbReference>
<organism evidence="2 3">
    <name type="scientific">Ketogulonicigenium vulgare (strain WSH-001)</name>
    <dbReference type="NCBI Taxonomy" id="759362"/>
    <lineage>
        <taxon>Bacteria</taxon>
        <taxon>Pseudomonadati</taxon>
        <taxon>Pseudomonadota</taxon>
        <taxon>Alphaproteobacteria</taxon>
        <taxon>Rhodobacterales</taxon>
        <taxon>Roseobacteraceae</taxon>
        <taxon>Ketogulonicigenium</taxon>
    </lineage>
</organism>
<proteinExistence type="inferred from homology"/>
<dbReference type="Gene3D" id="2.160.10.10">
    <property type="entry name" value="Hexapeptide repeat proteins"/>
    <property type="match status" value="1"/>
</dbReference>
<evidence type="ECO:0000313" key="3">
    <source>
        <dbReference type="Proteomes" id="UP000000692"/>
    </source>
</evidence>
<dbReference type="PANTHER" id="PTHR43300:SF11">
    <property type="entry name" value="ACETYLTRANSFERASE RV3034C-RELATED"/>
    <property type="match status" value="1"/>
</dbReference>
<dbReference type="SUPFAM" id="SSF51161">
    <property type="entry name" value="Trimeric LpxA-like enzymes"/>
    <property type="match status" value="1"/>
</dbReference>
<accession>F9Y4Q9</accession>
<dbReference type="OrthoDB" id="9815592at2"/>
<dbReference type="EMBL" id="CP002018">
    <property type="protein sequence ID" value="AEM40616.1"/>
    <property type="molecule type" value="Genomic_DNA"/>
</dbReference>
<keyword evidence="2" id="KW-0012">Acyltransferase</keyword>
<reference evidence="2 3" key="1">
    <citation type="journal article" date="2011" name="J. Bacteriol.">
        <title>Complete genome sequence of the industrial strain Ketogulonicigenium vulgare WSH-001.</title>
        <authorList>
            <person name="Liu L."/>
            <person name="Li Y."/>
            <person name="Zhang J."/>
            <person name="Zhou Z."/>
            <person name="Liu J."/>
            <person name="Li X."/>
            <person name="Zhou J."/>
            <person name="Du G."/>
            <person name="Wang L."/>
            <person name="Chen J."/>
        </authorList>
    </citation>
    <scope>NUCLEOTIDE SEQUENCE [LARGE SCALE GENOMIC DNA]</scope>
    <source>
        <strain evidence="2 3">WSH-001</strain>
    </source>
</reference>
<dbReference type="EC" id="2.3.1.-" evidence="2"/>
<protein>
    <submittedName>
        <fullName evidence="2">Bacterial transferase hexapeptide repeat protein</fullName>
        <ecNumber evidence="2">2.3.1.-</ecNumber>
    </submittedName>
</protein>